<evidence type="ECO:0000259" key="4">
    <source>
        <dbReference type="Pfam" id="PF13579"/>
    </source>
</evidence>
<feature type="region of interest" description="Disordered" evidence="3">
    <location>
        <begin position="381"/>
        <end position="409"/>
    </location>
</feature>
<feature type="compositionally biased region" description="Polar residues" evidence="3">
    <location>
        <begin position="386"/>
        <end position="397"/>
    </location>
</feature>
<keyword evidence="6" id="KW-1185">Reference proteome</keyword>
<protein>
    <submittedName>
        <fullName evidence="5">Glycosyltransferase</fullName>
        <ecNumber evidence="5">2.4.-.-</ecNumber>
    </submittedName>
</protein>
<evidence type="ECO:0000313" key="6">
    <source>
        <dbReference type="Proteomes" id="UP000677913"/>
    </source>
</evidence>
<organism evidence="5 6">
    <name type="scientific">Actinocrinis puniceicyclus</name>
    <dbReference type="NCBI Taxonomy" id="977794"/>
    <lineage>
        <taxon>Bacteria</taxon>
        <taxon>Bacillati</taxon>
        <taxon>Actinomycetota</taxon>
        <taxon>Actinomycetes</taxon>
        <taxon>Catenulisporales</taxon>
        <taxon>Actinospicaceae</taxon>
        <taxon>Actinocrinis</taxon>
    </lineage>
</organism>
<dbReference type="Proteomes" id="UP000677913">
    <property type="component" value="Unassembled WGS sequence"/>
</dbReference>
<dbReference type="EMBL" id="JAGSXH010000058">
    <property type="protein sequence ID" value="MBS2964713.1"/>
    <property type="molecule type" value="Genomic_DNA"/>
</dbReference>
<evidence type="ECO:0000256" key="3">
    <source>
        <dbReference type="SAM" id="MobiDB-lite"/>
    </source>
</evidence>
<dbReference type="SUPFAM" id="SSF53756">
    <property type="entry name" value="UDP-Glycosyltransferase/glycogen phosphorylase"/>
    <property type="match status" value="1"/>
</dbReference>
<sequence length="409" mass="44313">MAEPRRVCVVGPGTRFLSGITYYTYSLIEALTAAGHQCSAVLIRDLVPVRLYPGRARVGGALTELRLPPQVPRFDGVDWYWGRSLVRAVAFLRRQRPQVLVLQWWTGAVLHTYLVLAVVARLCGARVVVEFHEAQDVGEARLPFVSRYMDLLGRALLRLSAAQLVHSRFDHDQVKGRYGVDESAVVIPHAGYDYLPSRPPLRDAPQGVVNLLYFGVIRPFKGVEDLIAAVDLLGPDRSGFWLTLVGETWEGWDLPSRLIADSPHRDRITFVNRYVTDDEAAGYFAGADVVVLPYHRSSSSGPLQIAMAAGLALVVTKVGGLVEATAGYPGAVLADPRDPASLAQGILQAAGLVGRRFEGVTTWADTARGYTELFDTVLSDAGPSDTGPSNAVPSNAVPSDAVPSDAMSR</sequence>
<dbReference type="InterPro" id="IPR028098">
    <property type="entry name" value="Glyco_trans_4-like_N"/>
</dbReference>
<proteinExistence type="predicted"/>
<comment type="caution">
    <text evidence="5">The sequence shown here is derived from an EMBL/GenBank/DDBJ whole genome shotgun (WGS) entry which is preliminary data.</text>
</comment>
<accession>A0A8J7WNU0</accession>
<dbReference type="PANTHER" id="PTHR12526:SF634">
    <property type="entry name" value="BLL3361 PROTEIN"/>
    <property type="match status" value="1"/>
</dbReference>
<dbReference type="GO" id="GO:0016757">
    <property type="term" value="F:glycosyltransferase activity"/>
    <property type="evidence" value="ECO:0007669"/>
    <property type="project" value="UniProtKB-KW"/>
</dbReference>
<keyword evidence="2 5" id="KW-0808">Transferase</keyword>
<dbReference type="RefSeq" id="WP_211469075.1">
    <property type="nucleotide sequence ID" value="NZ_JAGSXH010000058.1"/>
</dbReference>
<keyword evidence="1 5" id="KW-0328">Glycosyltransferase</keyword>
<feature type="domain" description="Glycosyltransferase subfamily 4-like N-terminal" evidence="4">
    <location>
        <begin position="18"/>
        <end position="188"/>
    </location>
</feature>
<dbReference type="Pfam" id="PF13692">
    <property type="entry name" value="Glyco_trans_1_4"/>
    <property type="match status" value="1"/>
</dbReference>
<evidence type="ECO:0000256" key="1">
    <source>
        <dbReference type="ARBA" id="ARBA00022676"/>
    </source>
</evidence>
<dbReference type="PANTHER" id="PTHR12526">
    <property type="entry name" value="GLYCOSYLTRANSFERASE"/>
    <property type="match status" value="1"/>
</dbReference>
<dbReference type="EC" id="2.4.-.-" evidence="5"/>
<evidence type="ECO:0000256" key="2">
    <source>
        <dbReference type="ARBA" id="ARBA00022679"/>
    </source>
</evidence>
<dbReference type="Gene3D" id="3.40.50.2000">
    <property type="entry name" value="Glycogen Phosphorylase B"/>
    <property type="match status" value="2"/>
</dbReference>
<name>A0A8J7WNU0_9ACTN</name>
<reference evidence="5" key="1">
    <citation type="submission" date="2021-04" db="EMBL/GenBank/DDBJ databases">
        <title>Genome based classification of Actinospica acidithermotolerans sp. nov., an actinobacterium isolated from an Indonesian hot spring.</title>
        <authorList>
            <person name="Kusuma A.B."/>
            <person name="Putra K.E."/>
            <person name="Nafisah S."/>
            <person name="Loh J."/>
            <person name="Nouioui I."/>
            <person name="Goodfellow M."/>
        </authorList>
    </citation>
    <scope>NUCLEOTIDE SEQUENCE</scope>
    <source>
        <strain evidence="5">DSM 45618</strain>
    </source>
</reference>
<dbReference type="Pfam" id="PF13579">
    <property type="entry name" value="Glyco_trans_4_4"/>
    <property type="match status" value="1"/>
</dbReference>
<dbReference type="AlphaFoldDB" id="A0A8J7WNU0"/>
<evidence type="ECO:0000313" key="5">
    <source>
        <dbReference type="EMBL" id="MBS2964713.1"/>
    </source>
</evidence>
<gene>
    <name evidence="5" type="ORF">KGA66_16770</name>
</gene>